<protein>
    <submittedName>
        <fullName evidence="1">Uu.00g065970.m01.CDS01</fullName>
    </submittedName>
</protein>
<dbReference type="Proteomes" id="UP001295740">
    <property type="component" value="Unassembled WGS sequence"/>
</dbReference>
<reference evidence="1" key="1">
    <citation type="submission" date="2023-10" db="EMBL/GenBank/DDBJ databases">
        <authorList>
            <person name="Hackl T."/>
        </authorList>
    </citation>
    <scope>NUCLEOTIDE SEQUENCE</scope>
</reference>
<evidence type="ECO:0000313" key="1">
    <source>
        <dbReference type="EMBL" id="CAJ2510972.1"/>
    </source>
</evidence>
<evidence type="ECO:0000313" key="2">
    <source>
        <dbReference type="Proteomes" id="UP001295740"/>
    </source>
</evidence>
<proteinExistence type="predicted"/>
<gene>
    <name evidence="1" type="ORF">KHLLAP_LOCUS11440</name>
</gene>
<organism evidence="1 2">
    <name type="scientific">Anthostomella pinea</name>
    <dbReference type="NCBI Taxonomy" id="933095"/>
    <lineage>
        <taxon>Eukaryota</taxon>
        <taxon>Fungi</taxon>
        <taxon>Dikarya</taxon>
        <taxon>Ascomycota</taxon>
        <taxon>Pezizomycotina</taxon>
        <taxon>Sordariomycetes</taxon>
        <taxon>Xylariomycetidae</taxon>
        <taxon>Xylariales</taxon>
        <taxon>Xylariaceae</taxon>
        <taxon>Anthostomella</taxon>
    </lineage>
</organism>
<comment type="caution">
    <text evidence="1">The sequence shown here is derived from an EMBL/GenBank/DDBJ whole genome shotgun (WGS) entry which is preliminary data.</text>
</comment>
<accession>A0AAI8VTT7</accession>
<dbReference type="EMBL" id="CAUWAG010000018">
    <property type="protein sequence ID" value="CAJ2510972.1"/>
    <property type="molecule type" value="Genomic_DNA"/>
</dbReference>
<keyword evidence="2" id="KW-1185">Reference proteome</keyword>
<sequence length="55" mass="6155">MSSNRTLMDWTPEVHEDILIAYQKTLKPNPAQLATIVASLHEMGYTFTGSALKYA</sequence>
<name>A0AAI8VTT7_9PEZI</name>
<dbReference type="AlphaFoldDB" id="A0AAI8VTT7"/>